<proteinExistence type="predicted"/>
<protein>
    <recommendedName>
        <fullName evidence="4">NodB homology domain-containing protein</fullName>
    </recommendedName>
</protein>
<dbReference type="GO" id="GO:0005975">
    <property type="term" value="P:carbohydrate metabolic process"/>
    <property type="evidence" value="ECO:0007669"/>
    <property type="project" value="InterPro"/>
</dbReference>
<dbReference type="InterPro" id="IPR050248">
    <property type="entry name" value="Polysacc_deacetylase_ArnD"/>
</dbReference>
<comment type="caution">
    <text evidence="5">The sequence shown here is derived from an EMBL/GenBank/DDBJ whole genome shotgun (WGS) entry which is preliminary data.</text>
</comment>
<dbReference type="GO" id="GO:0046872">
    <property type="term" value="F:metal ion binding"/>
    <property type="evidence" value="ECO:0007669"/>
    <property type="project" value="UniProtKB-KW"/>
</dbReference>
<dbReference type="Gene3D" id="3.20.20.370">
    <property type="entry name" value="Glycoside hydrolase/deacetylase"/>
    <property type="match status" value="1"/>
</dbReference>
<keyword evidence="3" id="KW-0732">Signal</keyword>
<evidence type="ECO:0000259" key="4">
    <source>
        <dbReference type="PROSITE" id="PS51677"/>
    </source>
</evidence>
<dbReference type="InterPro" id="IPR002509">
    <property type="entry name" value="NODB_dom"/>
</dbReference>
<dbReference type="InterPro" id="IPR011330">
    <property type="entry name" value="Glyco_hydro/deAcase_b/a-brl"/>
</dbReference>
<dbReference type="PANTHER" id="PTHR10587">
    <property type="entry name" value="GLYCOSYL TRANSFERASE-RELATED"/>
    <property type="match status" value="1"/>
</dbReference>
<dbReference type="AlphaFoldDB" id="A0A1F6CS57"/>
<organism evidence="5 6">
    <name type="scientific">Candidatus Kaiserbacteria bacterium RIFCSPHIGHO2_01_FULL_54_36b</name>
    <dbReference type="NCBI Taxonomy" id="1798483"/>
    <lineage>
        <taxon>Bacteria</taxon>
        <taxon>Candidatus Kaiseribacteriota</taxon>
    </lineage>
</organism>
<feature type="domain" description="NodB homology" evidence="4">
    <location>
        <begin position="25"/>
        <end position="197"/>
    </location>
</feature>
<dbReference type="PANTHER" id="PTHR10587:SF133">
    <property type="entry name" value="CHITIN DEACETYLASE 1-RELATED"/>
    <property type="match status" value="1"/>
</dbReference>
<feature type="chain" id="PRO_5009523520" description="NodB homology domain-containing protein" evidence="3">
    <location>
        <begin position="23"/>
        <end position="213"/>
    </location>
</feature>
<name>A0A1F6CS57_9BACT</name>
<sequence length="213" mass="23172">MRLFYYLVLSLVLLCASTTASSAGGRVALSFDDGPDAVLTPWLLDILREAGVKATFCLVGQRVAMHPDIVRRMYAEGHELCNHSWSHPQLTAHNIGRELARTDAVIRAATGTVPAVLRAPYGDTRAVGSCYGGRPFVGWGATGNTEDWRYRVPSRVTHAAVHVNFGQVVLMHDIHRTTVVAVPAIIAGLRARGATFVHASVLWNHHCTLRAAK</sequence>
<dbReference type="Proteomes" id="UP000176445">
    <property type="component" value="Unassembled WGS sequence"/>
</dbReference>
<accession>A0A1F6CS57</accession>
<dbReference type="PROSITE" id="PS51677">
    <property type="entry name" value="NODB"/>
    <property type="match status" value="1"/>
</dbReference>
<evidence type="ECO:0000256" key="1">
    <source>
        <dbReference type="ARBA" id="ARBA00022723"/>
    </source>
</evidence>
<evidence type="ECO:0000256" key="2">
    <source>
        <dbReference type="ARBA" id="ARBA00022801"/>
    </source>
</evidence>
<evidence type="ECO:0000313" key="6">
    <source>
        <dbReference type="Proteomes" id="UP000176445"/>
    </source>
</evidence>
<dbReference type="GO" id="GO:0016020">
    <property type="term" value="C:membrane"/>
    <property type="evidence" value="ECO:0007669"/>
    <property type="project" value="TreeGrafter"/>
</dbReference>
<dbReference type="Pfam" id="PF01522">
    <property type="entry name" value="Polysacc_deac_1"/>
    <property type="match status" value="1"/>
</dbReference>
<feature type="signal peptide" evidence="3">
    <location>
        <begin position="1"/>
        <end position="22"/>
    </location>
</feature>
<keyword evidence="1" id="KW-0479">Metal-binding</keyword>
<dbReference type="SUPFAM" id="SSF88713">
    <property type="entry name" value="Glycoside hydrolase/deacetylase"/>
    <property type="match status" value="1"/>
</dbReference>
<gene>
    <name evidence="5" type="ORF">A2704_00535</name>
</gene>
<evidence type="ECO:0000256" key="3">
    <source>
        <dbReference type="SAM" id="SignalP"/>
    </source>
</evidence>
<evidence type="ECO:0000313" key="5">
    <source>
        <dbReference type="EMBL" id="OGG52019.1"/>
    </source>
</evidence>
<dbReference type="EMBL" id="MFKW01000006">
    <property type="protein sequence ID" value="OGG52019.1"/>
    <property type="molecule type" value="Genomic_DNA"/>
</dbReference>
<dbReference type="GO" id="GO:0016810">
    <property type="term" value="F:hydrolase activity, acting on carbon-nitrogen (but not peptide) bonds"/>
    <property type="evidence" value="ECO:0007669"/>
    <property type="project" value="InterPro"/>
</dbReference>
<keyword evidence="2" id="KW-0378">Hydrolase</keyword>
<reference evidence="5 6" key="1">
    <citation type="journal article" date="2016" name="Nat. Commun.">
        <title>Thousands of microbial genomes shed light on interconnected biogeochemical processes in an aquifer system.</title>
        <authorList>
            <person name="Anantharaman K."/>
            <person name="Brown C.T."/>
            <person name="Hug L.A."/>
            <person name="Sharon I."/>
            <person name="Castelle C.J."/>
            <person name="Probst A.J."/>
            <person name="Thomas B.C."/>
            <person name="Singh A."/>
            <person name="Wilkins M.J."/>
            <person name="Karaoz U."/>
            <person name="Brodie E.L."/>
            <person name="Williams K.H."/>
            <person name="Hubbard S.S."/>
            <person name="Banfield J.F."/>
        </authorList>
    </citation>
    <scope>NUCLEOTIDE SEQUENCE [LARGE SCALE GENOMIC DNA]</scope>
</reference>